<comment type="function">
    <text evidence="1">Catalyzes the insertion of molybdate into adenylated molybdopterin with the concomitant release of AMP.</text>
</comment>
<feature type="domain" description="MoaB/Mog" evidence="2">
    <location>
        <begin position="174"/>
        <end position="306"/>
    </location>
</feature>
<evidence type="ECO:0000313" key="3">
    <source>
        <dbReference type="EMBL" id="KOA18687.1"/>
    </source>
</evidence>
<organism evidence="3 4">
    <name type="scientific">Clostridium homopropionicum DSM 5847</name>
    <dbReference type="NCBI Taxonomy" id="1121318"/>
    <lineage>
        <taxon>Bacteria</taxon>
        <taxon>Bacillati</taxon>
        <taxon>Bacillota</taxon>
        <taxon>Clostridia</taxon>
        <taxon>Eubacteriales</taxon>
        <taxon>Clostridiaceae</taxon>
        <taxon>Clostridium</taxon>
    </lineage>
</organism>
<dbReference type="Pfam" id="PF00994">
    <property type="entry name" value="MoCF_biosynth"/>
    <property type="match status" value="1"/>
</dbReference>
<dbReference type="PANTHER" id="PTHR10192:SF28">
    <property type="entry name" value="MOLYBDOPTERIN MOLYBDENUMTRANSFERASE"/>
    <property type="match status" value="1"/>
</dbReference>
<keyword evidence="1" id="KW-0479">Metal-binding</keyword>
<name>A0A0L6Z6V1_9CLOT</name>
<dbReference type="GO" id="GO:0005829">
    <property type="term" value="C:cytosol"/>
    <property type="evidence" value="ECO:0007669"/>
    <property type="project" value="TreeGrafter"/>
</dbReference>
<keyword evidence="1" id="KW-0460">Magnesium</keyword>
<keyword evidence="1" id="KW-0808">Transferase</keyword>
<proteinExistence type="inferred from homology"/>
<keyword evidence="4" id="KW-1185">Reference proteome</keyword>
<dbReference type="UniPathway" id="UPA00344"/>
<dbReference type="SUPFAM" id="SSF53218">
    <property type="entry name" value="Molybdenum cofactor biosynthesis proteins"/>
    <property type="match status" value="1"/>
</dbReference>
<dbReference type="Gene3D" id="3.40.980.10">
    <property type="entry name" value="MoaB/Mog-like domain"/>
    <property type="match status" value="1"/>
</dbReference>
<dbReference type="PANTHER" id="PTHR10192">
    <property type="entry name" value="MOLYBDOPTERIN BIOSYNTHESIS PROTEIN"/>
    <property type="match status" value="1"/>
</dbReference>
<dbReference type="STRING" id="36844.SAMN04488501_110108"/>
<comment type="caution">
    <text evidence="3">The sequence shown here is derived from an EMBL/GenBank/DDBJ whole genome shotgun (WGS) entry which is preliminary data.</text>
</comment>
<dbReference type="CDD" id="cd03522">
    <property type="entry name" value="MoeA_like"/>
    <property type="match status" value="1"/>
</dbReference>
<comment type="catalytic activity">
    <reaction evidence="1">
        <text>adenylyl-molybdopterin + molybdate = Mo-molybdopterin + AMP + H(+)</text>
        <dbReference type="Rhea" id="RHEA:35047"/>
        <dbReference type="ChEBI" id="CHEBI:15378"/>
        <dbReference type="ChEBI" id="CHEBI:36264"/>
        <dbReference type="ChEBI" id="CHEBI:62727"/>
        <dbReference type="ChEBI" id="CHEBI:71302"/>
        <dbReference type="ChEBI" id="CHEBI:456215"/>
    </reaction>
</comment>
<reference evidence="4" key="1">
    <citation type="submission" date="2015-08" db="EMBL/GenBank/DDBJ databases">
        <title>Genome sequence of the strict anaerobe Clostridium homopropionicum LuHBu1 (DSM 5847T).</title>
        <authorList>
            <person name="Poehlein A."/>
            <person name="Beck M."/>
            <person name="Schiel-Bengelsdorf B."/>
            <person name="Bengelsdorf F.R."/>
            <person name="Daniel R."/>
            <person name="Duerre P."/>
        </authorList>
    </citation>
    <scope>NUCLEOTIDE SEQUENCE [LARGE SCALE GENOMIC DNA]</scope>
    <source>
        <strain evidence="4">DSM 5847</strain>
    </source>
</reference>
<dbReference type="EC" id="2.10.1.1" evidence="1"/>
<evidence type="ECO:0000256" key="1">
    <source>
        <dbReference type="RuleBase" id="RU365090"/>
    </source>
</evidence>
<keyword evidence="1" id="KW-0501">Molybdenum cofactor biosynthesis</keyword>
<dbReference type="InterPro" id="IPR001453">
    <property type="entry name" value="MoaB/Mog_dom"/>
</dbReference>
<dbReference type="RefSeq" id="WP_052222435.1">
    <property type="nucleotide sequence ID" value="NZ_LHUR01000036.1"/>
</dbReference>
<gene>
    <name evidence="3" type="primary">cinA_2</name>
    <name evidence="3" type="ORF">CLHOM_29710</name>
</gene>
<dbReference type="EMBL" id="LHUR01000036">
    <property type="protein sequence ID" value="KOA18687.1"/>
    <property type="molecule type" value="Genomic_DNA"/>
</dbReference>
<comment type="pathway">
    <text evidence="1">Cofactor biosynthesis; molybdopterin biosynthesis.</text>
</comment>
<dbReference type="InterPro" id="IPR036425">
    <property type="entry name" value="MoaB/Mog-like_dom_sf"/>
</dbReference>
<dbReference type="GO" id="GO:0006777">
    <property type="term" value="P:Mo-molybdopterin cofactor biosynthetic process"/>
    <property type="evidence" value="ECO:0007669"/>
    <property type="project" value="UniProtKB-UniRule"/>
</dbReference>
<keyword evidence="1" id="KW-0500">Molybdenum</keyword>
<comment type="cofactor">
    <cofactor evidence="1">
        <name>Mg(2+)</name>
        <dbReference type="ChEBI" id="CHEBI:18420"/>
    </cofactor>
</comment>
<evidence type="ECO:0000259" key="2">
    <source>
        <dbReference type="SMART" id="SM00852"/>
    </source>
</evidence>
<dbReference type="PATRIC" id="fig|1121318.3.peg.2983"/>
<accession>A0A0L6Z6V1</accession>
<protein>
    <recommendedName>
        <fullName evidence="1">Molybdopterin molybdenumtransferase</fullName>
        <ecNumber evidence="1">2.10.1.1</ecNumber>
    </recommendedName>
</protein>
<evidence type="ECO:0000313" key="4">
    <source>
        <dbReference type="Proteomes" id="UP000037043"/>
    </source>
</evidence>
<dbReference type="GO" id="GO:0061599">
    <property type="term" value="F:molybdopterin molybdotransferase activity"/>
    <property type="evidence" value="ECO:0007669"/>
    <property type="project" value="UniProtKB-UniRule"/>
</dbReference>
<dbReference type="Proteomes" id="UP000037043">
    <property type="component" value="Unassembled WGS sequence"/>
</dbReference>
<sequence length="339" mass="36856">MIAVPVEKAVGMMLCHDITEIIPGKFKGVAFKKGHIIKEEDIPRLLNIGKRNIYVWEVNDEMLHENEAGERIAKAVTGKGIYLTEPNEGKVSLKAACKGLLRINTEALEKINSTDEAIVATLNKNIIVDEGSTVAGTRIIPLIIDEEKIQNIEEICKQSGPIIWIDNLKRVRAGIITTGSEVYSGRIEDKFGPVIKQKLVQVGSEVIKQIFATDSIPMIVDAIDDLLQNGAEMIIITGGMSVDPDDVTPASVKESGANIISYGAPVLPGSMFLIAYKNNIPILGLPGCVMYHDVTIFDLVLPRILTGEVIKKEDIKKLGHGGLCLNCPVCTFPKCGFGK</sequence>
<dbReference type="AlphaFoldDB" id="A0A0L6Z6V1"/>
<dbReference type="GO" id="GO:0046872">
    <property type="term" value="F:metal ion binding"/>
    <property type="evidence" value="ECO:0007669"/>
    <property type="project" value="UniProtKB-UniRule"/>
</dbReference>
<dbReference type="SMART" id="SM00852">
    <property type="entry name" value="MoCF_biosynth"/>
    <property type="match status" value="1"/>
</dbReference>
<dbReference type="InterPro" id="IPR038987">
    <property type="entry name" value="MoeA-like"/>
</dbReference>
<comment type="similarity">
    <text evidence="1">Belongs to the MoeA family.</text>
</comment>